<dbReference type="InterPro" id="IPR036318">
    <property type="entry name" value="FAD-bd_PCMH-like_sf"/>
</dbReference>
<reference evidence="5 6" key="1">
    <citation type="submission" date="2024-07" db="EMBL/GenBank/DDBJ databases">
        <title>Section-level genome sequencing and comparative genomics of Aspergillus sections Usti and Cavernicolus.</title>
        <authorList>
            <consortium name="Lawrence Berkeley National Laboratory"/>
            <person name="Nybo J.L."/>
            <person name="Vesth T.C."/>
            <person name="Theobald S."/>
            <person name="Frisvad J.C."/>
            <person name="Larsen T.O."/>
            <person name="Kjaerboelling I."/>
            <person name="Rothschild-Mancinelli K."/>
            <person name="Lyhne E.K."/>
            <person name="Kogle M.E."/>
            <person name="Barry K."/>
            <person name="Clum A."/>
            <person name="Na H."/>
            <person name="Ledsgaard L."/>
            <person name="Lin J."/>
            <person name="Lipzen A."/>
            <person name="Kuo A."/>
            <person name="Riley R."/>
            <person name="Mondo S."/>
            <person name="Labutti K."/>
            <person name="Haridas S."/>
            <person name="Pangalinan J."/>
            <person name="Salamov A.A."/>
            <person name="Simmons B.A."/>
            <person name="Magnuson J.K."/>
            <person name="Chen J."/>
            <person name="Drula E."/>
            <person name="Henrissat B."/>
            <person name="Wiebenga A."/>
            <person name="Lubbers R.J."/>
            <person name="Gomes A.C."/>
            <person name="Macurrencykelacurrency M.R."/>
            <person name="Stajich J."/>
            <person name="Grigoriev I.V."/>
            <person name="Mortensen U.H."/>
            <person name="De Vries R.P."/>
            <person name="Baker S.E."/>
            <person name="Andersen M.R."/>
        </authorList>
    </citation>
    <scope>NUCLEOTIDE SEQUENCE [LARGE SCALE GENOMIC DNA]</scope>
    <source>
        <strain evidence="5 6">CBS 449.75</strain>
    </source>
</reference>
<dbReference type="GeneID" id="98140952"/>
<dbReference type="InterPro" id="IPR006094">
    <property type="entry name" value="Oxid_FAD_bind_N"/>
</dbReference>
<evidence type="ECO:0000259" key="4">
    <source>
        <dbReference type="PROSITE" id="PS51387"/>
    </source>
</evidence>
<feature type="chain" id="PRO_5045595729" description="FAD-binding PCMH-type domain-containing protein" evidence="3">
    <location>
        <begin position="22"/>
        <end position="627"/>
    </location>
</feature>
<organism evidence="5 6">
    <name type="scientific">Aspergillus lucknowensis</name>
    <dbReference type="NCBI Taxonomy" id="176173"/>
    <lineage>
        <taxon>Eukaryota</taxon>
        <taxon>Fungi</taxon>
        <taxon>Dikarya</taxon>
        <taxon>Ascomycota</taxon>
        <taxon>Pezizomycotina</taxon>
        <taxon>Eurotiomycetes</taxon>
        <taxon>Eurotiomycetidae</taxon>
        <taxon>Eurotiales</taxon>
        <taxon>Aspergillaceae</taxon>
        <taxon>Aspergillus</taxon>
        <taxon>Aspergillus subgen. Nidulantes</taxon>
    </lineage>
</organism>
<dbReference type="Gene3D" id="3.30.465.10">
    <property type="match status" value="2"/>
</dbReference>
<dbReference type="PROSITE" id="PS51387">
    <property type="entry name" value="FAD_PCMH"/>
    <property type="match status" value="1"/>
</dbReference>
<protein>
    <recommendedName>
        <fullName evidence="4">FAD-binding PCMH-type domain-containing protein</fullName>
    </recommendedName>
</protein>
<dbReference type="Proteomes" id="UP001610432">
    <property type="component" value="Unassembled WGS sequence"/>
</dbReference>
<sequence>MGLMLRDLFLIATSFTATALASRAPDYFDFETVQLLPADLKRLDSDATALFAFDSKTQQDHFPRSPSHCKVFPGDRAWPSKADWGLLNRATGGALVKGVPRASSCYNGPLYDASDCEYLTSRWTDSYFHLDDPIEMLSPVYQGLTCQPTTQPNETCTMGGYPDYVINATNVAQIQLGINFARNTGVRLVVKNTGHDFSGKSGGAGALSIWTHNLKGVKYIENYDAPGTDWTGAAFKLGSGVQAYEIYQVAQDHGLMVVGGEGQTVGVMGGYVLGGGHSPLSSIHGMAADQVLSMEVVTPDGRFVTASFVENEELFWALRGGGGSTFGVVTSVTIKAHPTIPVTTSTFSFSTGGNITYDSFWAGFRAYLDYFIPHSDAGIYSYFFILPSNGQFTFLMQPVVFPNKTLEEANALLAPWFEQLNDLGITFTPETKYFDNFYDAWLESFPLEAVEKTHVATGSRLFPRENFQDKALLDQTFDAIKESSDAGLILIAFNMAPTLERGGNPDNAVNPAWRKAVMHALSSVNWAEDATTDEIMAARHEFTYKHMQRWRDVSPGAGAYLGESDRMEPDFQQAFYGSNYPRLLALKKRIDPRNVFYAATAVGSEHWTVVTEDGLPTENGRLCRVPH</sequence>
<evidence type="ECO:0000256" key="1">
    <source>
        <dbReference type="ARBA" id="ARBA00005466"/>
    </source>
</evidence>
<gene>
    <name evidence="5" type="ORF">BJX67DRAFT_228665</name>
</gene>
<keyword evidence="2" id="KW-0560">Oxidoreductase</keyword>
<name>A0ABR4LL57_9EURO</name>
<keyword evidence="6" id="KW-1185">Reference proteome</keyword>
<dbReference type="RefSeq" id="XP_070883081.1">
    <property type="nucleotide sequence ID" value="XM_071025880.1"/>
</dbReference>
<dbReference type="InterPro" id="IPR050432">
    <property type="entry name" value="FAD-linked_Oxidoreductases_BP"/>
</dbReference>
<evidence type="ECO:0000256" key="2">
    <source>
        <dbReference type="ARBA" id="ARBA00023002"/>
    </source>
</evidence>
<dbReference type="SUPFAM" id="SSF56176">
    <property type="entry name" value="FAD-binding/transporter-associated domain-like"/>
    <property type="match status" value="1"/>
</dbReference>
<dbReference type="InterPro" id="IPR016166">
    <property type="entry name" value="FAD-bd_PCMH"/>
</dbReference>
<dbReference type="InterPro" id="IPR012951">
    <property type="entry name" value="BBE"/>
</dbReference>
<comment type="similarity">
    <text evidence="1">Belongs to the oxygen-dependent FAD-linked oxidoreductase family.</text>
</comment>
<dbReference type="PANTHER" id="PTHR13878">
    <property type="entry name" value="GULONOLACTONE OXIDASE"/>
    <property type="match status" value="1"/>
</dbReference>
<dbReference type="PANTHER" id="PTHR13878:SF91">
    <property type="entry name" value="FAD BINDING DOMAIN PROTEIN (AFU_ORTHOLOGUE AFUA_6G12070)-RELATED"/>
    <property type="match status" value="1"/>
</dbReference>
<proteinExistence type="inferred from homology"/>
<comment type="caution">
    <text evidence="5">The sequence shown here is derived from an EMBL/GenBank/DDBJ whole genome shotgun (WGS) entry which is preliminary data.</text>
</comment>
<evidence type="ECO:0000313" key="6">
    <source>
        <dbReference type="Proteomes" id="UP001610432"/>
    </source>
</evidence>
<evidence type="ECO:0000313" key="5">
    <source>
        <dbReference type="EMBL" id="KAL2864102.1"/>
    </source>
</evidence>
<dbReference type="EMBL" id="JBFXLQ010000044">
    <property type="protein sequence ID" value="KAL2864102.1"/>
    <property type="molecule type" value="Genomic_DNA"/>
</dbReference>
<dbReference type="InterPro" id="IPR016169">
    <property type="entry name" value="FAD-bd_PCMH_sub2"/>
</dbReference>
<dbReference type="Pfam" id="PF08031">
    <property type="entry name" value="BBE"/>
    <property type="match status" value="1"/>
</dbReference>
<dbReference type="Pfam" id="PF01565">
    <property type="entry name" value="FAD_binding_4"/>
    <property type="match status" value="1"/>
</dbReference>
<evidence type="ECO:0000256" key="3">
    <source>
        <dbReference type="SAM" id="SignalP"/>
    </source>
</evidence>
<keyword evidence="3" id="KW-0732">Signal</keyword>
<accession>A0ABR4LL57</accession>
<feature type="domain" description="FAD-binding PCMH-type" evidence="4">
    <location>
        <begin position="158"/>
        <end position="339"/>
    </location>
</feature>
<feature type="signal peptide" evidence="3">
    <location>
        <begin position="1"/>
        <end position="21"/>
    </location>
</feature>